<accession>A0A1F5VUK8</accession>
<dbReference type="InterPro" id="IPR010998">
    <property type="entry name" value="Integrase_recombinase_N"/>
</dbReference>
<dbReference type="Pfam" id="PF13495">
    <property type="entry name" value="Phage_int_SAM_4"/>
    <property type="match status" value="1"/>
</dbReference>
<evidence type="ECO:0000256" key="1">
    <source>
        <dbReference type="ARBA" id="ARBA00023125"/>
    </source>
</evidence>
<dbReference type="InterPro" id="IPR004107">
    <property type="entry name" value="Integrase_SAM-like_N"/>
</dbReference>
<name>A0A1F5VUK8_9BACT</name>
<proteinExistence type="predicted"/>
<evidence type="ECO:0000313" key="3">
    <source>
        <dbReference type="EMBL" id="OGF67070.1"/>
    </source>
</evidence>
<gene>
    <name evidence="3" type="ORF">A2Y62_04710</name>
</gene>
<evidence type="ECO:0000259" key="2">
    <source>
        <dbReference type="Pfam" id="PF13495"/>
    </source>
</evidence>
<dbReference type="Proteomes" id="UP000178943">
    <property type="component" value="Unassembled WGS sequence"/>
</dbReference>
<evidence type="ECO:0000313" key="4">
    <source>
        <dbReference type="Proteomes" id="UP000178943"/>
    </source>
</evidence>
<dbReference type="EMBL" id="MFGW01000071">
    <property type="protein sequence ID" value="OGF67070.1"/>
    <property type="molecule type" value="Genomic_DNA"/>
</dbReference>
<organism evidence="3 4">
    <name type="scientific">Candidatus Fischerbacteria bacterium RBG_13_37_8</name>
    <dbReference type="NCBI Taxonomy" id="1817863"/>
    <lineage>
        <taxon>Bacteria</taxon>
        <taxon>Candidatus Fischeribacteriota</taxon>
    </lineage>
</organism>
<protein>
    <recommendedName>
        <fullName evidence="2">Integrase SAM-like N-terminal domain-containing protein</fullName>
    </recommendedName>
</protein>
<reference evidence="3 4" key="1">
    <citation type="journal article" date="2016" name="Nat. Commun.">
        <title>Thousands of microbial genomes shed light on interconnected biogeochemical processes in an aquifer system.</title>
        <authorList>
            <person name="Anantharaman K."/>
            <person name="Brown C.T."/>
            <person name="Hug L.A."/>
            <person name="Sharon I."/>
            <person name="Castelle C.J."/>
            <person name="Probst A.J."/>
            <person name="Thomas B.C."/>
            <person name="Singh A."/>
            <person name="Wilkins M.J."/>
            <person name="Karaoz U."/>
            <person name="Brodie E.L."/>
            <person name="Williams K.H."/>
            <person name="Hubbard S.S."/>
            <person name="Banfield J.F."/>
        </authorList>
    </citation>
    <scope>NUCLEOTIDE SEQUENCE [LARGE SCALE GENOMIC DNA]</scope>
</reference>
<dbReference type="STRING" id="1817863.A2Y62_04710"/>
<comment type="caution">
    <text evidence="3">The sequence shown here is derived from an EMBL/GenBank/DDBJ whole genome shotgun (WGS) entry which is preliminary data.</text>
</comment>
<sequence length="69" mass="7985">MTILRQKLINAMKLRRFSKSTQYVYVKAIEGLAEFFKESPDKIGKEKVQAYLLHLSGLVHKFGDVFLLP</sequence>
<keyword evidence="1" id="KW-0238">DNA-binding</keyword>
<dbReference type="GO" id="GO:0003677">
    <property type="term" value="F:DNA binding"/>
    <property type="evidence" value="ECO:0007669"/>
    <property type="project" value="UniProtKB-KW"/>
</dbReference>
<dbReference type="Gene3D" id="1.10.150.130">
    <property type="match status" value="1"/>
</dbReference>
<dbReference type="GO" id="GO:0015074">
    <property type="term" value="P:DNA integration"/>
    <property type="evidence" value="ECO:0007669"/>
    <property type="project" value="InterPro"/>
</dbReference>
<dbReference type="AlphaFoldDB" id="A0A1F5VUK8"/>
<feature type="domain" description="Integrase SAM-like N-terminal" evidence="2">
    <location>
        <begin position="4"/>
        <end position="55"/>
    </location>
</feature>